<evidence type="ECO:0000256" key="4">
    <source>
        <dbReference type="SAM" id="SignalP"/>
    </source>
</evidence>
<evidence type="ECO:0000256" key="2">
    <source>
        <dbReference type="ARBA" id="ARBA00022448"/>
    </source>
</evidence>
<evidence type="ECO:0000313" key="6">
    <source>
        <dbReference type="Proteomes" id="UP000469185"/>
    </source>
</evidence>
<dbReference type="InterPro" id="IPR006059">
    <property type="entry name" value="SBP"/>
</dbReference>
<reference evidence="5 6" key="1">
    <citation type="submission" date="2020-02" db="EMBL/GenBank/DDBJ databases">
        <authorList>
            <person name="Li X.-J."/>
            <person name="Feng X.-M."/>
        </authorList>
    </citation>
    <scope>NUCLEOTIDE SEQUENCE [LARGE SCALE GENOMIC DNA]</scope>
    <source>
        <strain evidence="5 6">CGMCC 4.7225</strain>
    </source>
</reference>
<dbReference type="Gene3D" id="3.40.190.10">
    <property type="entry name" value="Periplasmic binding protein-like II"/>
    <property type="match status" value="2"/>
</dbReference>
<sequence>MKKPAILLAGIALATTACVGGGENSDQPDDVDAAAAASPATGSLRFESWTPTADTMDTIVEGFESENPDVNVEVQLAPYEDHVTALRTQLRAGEGPDVFVVEPGAMFHQFRQYTVPIDAFATASSGDDWAAGYRPEALDRARADDATFGLPLGYGIAGFLWVNQTILDDVGVDAPSSYDDLVETSEQIVDAGYQPIALGAQDAWMNIDYFMAIANGIDSDALYAALEGEGSWTSEPLVDAFSGFQRMFDDGVIQAGAAGATTYNTTYDMFANGQAAFFANGSWNLDMFVNSLDEVGSFEIDVVPFPVPGTDQLAPVTGDVTGIIVVNKDSDNQAAAFRLAEYMSRGAGAKVWADAFLDFPVVTEDIVPERLPEQAGPARSSIEELANDSLAGYRQVPSPAVSEALGQALTALAAGSTQPEEAASRVQDAADDAG</sequence>
<evidence type="ECO:0000313" key="5">
    <source>
        <dbReference type="EMBL" id="NED97854.1"/>
    </source>
</evidence>
<dbReference type="Proteomes" id="UP000469185">
    <property type="component" value="Unassembled WGS sequence"/>
</dbReference>
<dbReference type="PANTHER" id="PTHR43649">
    <property type="entry name" value="ARABINOSE-BINDING PROTEIN-RELATED"/>
    <property type="match status" value="1"/>
</dbReference>
<dbReference type="InterPro" id="IPR050490">
    <property type="entry name" value="Bact_solute-bd_prot1"/>
</dbReference>
<feature type="chain" id="PRO_5039664722" evidence="4">
    <location>
        <begin position="20"/>
        <end position="434"/>
    </location>
</feature>
<dbReference type="PANTHER" id="PTHR43649:SF29">
    <property type="entry name" value="OSMOPROTECTIVE COMPOUNDS-BINDING PROTEIN GGTB"/>
    <property type="match status" value="1"/>
</dbReference>
<name>A0A6N9YSA6_9ACTN</name>
<proteinExistence type="inferred from homology"/>
<dbReference type="PROSITE" id="PS51257">
    <property type="entry name" value="PROKAR_LIPOPROTEIN"/>
    <property type="match status" value="1"/>
</dbReference>
<dbReference type="EMBL" id="JAAGOB010000014">
    <property type="protein sequence ID" value="NED97854.1"/>
    <property type="molecule type" value="Genomic_DNA"/>
</dbReference>
<dbReference type="Pfam" id="PF01547">
    <property type="entry name" value="SBP_bac_1"/>
    <property type="match status" value="1"/>
</dbReference>
<evidence type="ECO:0000256" key="3">
    <source>
        <dbReference type="SAM" id="MobiDB-lite"/>
    </source>
</evidence>
<feature type="region of interest" description="Disordered" evidence="3">
    <location>
        <begin position="413"/>
        <end position="434"/>
    </location>
</feature>
<keyword evidence="4" id="KW-0732">Signal</keyword>
<protein>
    <submittedName>
        <fullName evidence="5">Extracellular solute-binding protein</fullName>
    </submittedName>
</protein>
<dbReference type="RefSeq" id="WP_163820646.1">
    <property type="nucleotide sequence ID" value="NZ_JAAGOB010000014.1"/>
</dbReference>
<organism evidence="5 6">
    <name type="scientific">Phytoactinopolyspora alkaliphila</name>
    <dbReference type="NCBI Taxonomy" id="1783498"/>
    <lineage>
        <taxon>Bacteria</taxon>
        <taxon>Bacillati</taxon>
        <taxon>Actinomycetota</taxon>
        <taxon>Actinomycetes</taxon>
        <taxon>Jiangellales</taxon>
        <taxon>Jiangellaceae</taxon>
        <taxon>Phytoactinopolyspora</taxon>
    </lineage>
</organism>
<dbReference type="SUPFAM" id="SSF53850">
    <property type="entry name" value="Periplasmic binding protein-like II"/>
    <property type="match status" value="1"/>
</dbReference>
<accession>A0A6N9YSA6</accession>
<comment type="caution">
    <text evidence="5">The sequence shown here is derived from an EMBL/GenBank/DDBJ whole genome shotgun (WGS) entry which is preliminary data.</text>
</comment>
<dbReference type="AlphaFoldDB" id="A0A6N9YSA6"/>
<comment type="similarity">
    <text evidence="1">Belongs to the bacterial solute-binding protein 1 family.</text>
</comment>
<keyword evidence="2" id="KW-0813">Transport</keyword>
<gene>
    <name evidence="5" type="ORF">G1H11_21380</name>
</gene>
<feature type="signal peptide" evidence="4">
    <location>
        <begin position="1"/>
        <end position="19"/>
    </location>
</feature>
<evidence type="ECO:0000256" key="1">
    <source>
        <dbReference type="ARBA" id="ARBA00008520"/>
    </source>
</evidence>
<keyword evidence="6" id="KW-1185">Reference proteome</keyword>